<evidence type="ECO:0008006" key="4">
    <source>
        <dbReference type="Google" id="ProtNLM"/>
    </source>
</evidence>
<feature type="transmembrane region" description="Helical" evidence="1">
    <location>
        <begin position="289"/>
        <end position="308"/>
    </location>
</feature>
<feature type="transmembrane region" description="Helical" evidence="1">
    <location>
        <begin position="231"/>
        <end position="253"/>
    </location>
</feature>
<comment type="similarity">
    <text evidence="1">Belongs to the MlaE permease family.</text>
</comment>
<keyword evidence="1" id="KW-0812">Transmembrane</keyword>
<dbReference type="PANTHER" id="PTHR30188:SF3">
    <property type="entry name" value="ABC TRANSPORTER PERMEASE"/>
    <property type="match status" value="1"/>
</dbReference>
<accession>A0ABM8Q9H7</accession>
<evidence type="ECO:0000313" key="2">
    <source>
        <dbReference type="EMBL" id="CAD7289660.1"/>
    </source>
</evidence>
<dbReference type="PANTHER" id="PTHR30188">
    <property type="entry name" value="ABC TRANSPORTER PERMEASE PROTEIN-RELATED"/>
    <property type="match status" value="1"/>
</dbReference>
<evidence type="ECO:0000313" key="3">
    <source>
        <dbReference type="Proteomes" id="UP000789803"/>
    </source>
</evidence>
<keyword evidence="1" id="KW-0472">Membrane</keyword>
<sequence>MSKIKRQAGEISLHGNISYKDAKEIRNKINGDITCIDFAKLSSIDYASAILLSKYRAKFKNVSKNVASIFDLIDDKSIDRNLKSRKNELNFIQFFGKNIVDFFRNTLSLSEFLGEFLIKNLKALLNPLNFRFKELSNFIKDGGVNAVFIVLLTSFLIGIVLAYLGSAMLAQFGASIYIVDIMGVLTLREVAPLIAAIVVAGRTASSFTAQIGVMKITEEIDAMKTMGLDPFGFLVIPRVIAMVFALPLVIFLADVISILGQMLVAQNILDIGFNEYLARFKDSIELRHLYIGLFKAPFFGAAIAIIGCMRGFEVSHNAESLGQKTTISVVNAIFCVIAIDAVFAIFFMWYGV</sequence>
<dbReference type="EMBL" id="CAJHOF010000020">
    <property type="protein sequence ID" value="CAD7289660.1"/>
    <property type="molecule type" value="Genomic_DNA"/>
</dbReference>
<proteinExistence type="inferred from homology"/>
<name>A0ABM8Q9H7_9BACT</name>
<evidence type="ECO:0000256" key="1">
    <source>
        <dbReference type="RuleBase" id="RU362044"/>
    </source>
</evidence>
<feature type="transmembrane region" description="Helical" evidence="1">
    <location>
        <begin position="143"/>
        <end position="164"/>
    </location>
</feature>
<protein>
    <recommendedName>
        <fullName evidence="4">ABC transporter permease</fullName>
    </recommendedName>
</protein>
<gene>
    <name evidence="2" type="ORF">LMG7974_01737</name>
</gene>
<keyword evidence="3" id="KW-1185">Reference proteome</keyword>
<dbReference type="RefSeq" id="WP_229933509.1">
    <property type="nucleotide sequence ID" value="NZ_CAJHOF010000020.1"/>
</dbReference>
<feature type="transmembrane region" description="Helical" evidence="1">
    <location>
        <begin position="176"/>
        <end position="200"/>
    </location>
</feature>
<organism evidence="2 3">
    <name type="scientific">Campylobacter majalis</name>
    <dbReference type="NCBI Taxonomy" id="2790656"/>
    <lineage>
        <taxon>Bacteria</taxon>
        <taxon>Pseudomonadati</taxon>
        <taxon>Campylobacterota</taxon>
        <taxon>Epsilonproteobacteria</taxon>
        <taxon>Campylobacterales</taxon>
        <taxon>Campylobacteraceae</taxon>
        <taxon>Campylobacter</taxon>
    </lineage>
</organism>
<reference evidence="2 3" key="1">
    <citation type="submission" date="2020-11" db="EMBL/GenBank/DDBJ databases">
        <authorList>
            <person name="Peeters C."/>
        </authorList>
    </citation>
    <scope>NUCLEOTIDE SEQUENCE [LARGE SCALE GENOMIC DNA]</scope>
    <source>
        <strain evidence="2 3">LMG 7974</strain>
    </source>
</reference>
<feature type="transmembrane region" description="Helical" evidence="1">
    <location>
        <begin position="329"/>
        <end position="350"/>
    </location>
</feature>
<comment type="caution">
    <text evidence="2">The sequence shown here is derived from an EMBL/GenBank/DDBJ whole genome shotgun (WGS) entry which is preliminary data.</text>
</comment>
<dbReference type="InterPro" id="IPR003453">
    <property type="entry name" value="ABC_MlaE_roteobac"/>
</dbReference>
<dbReference type="Pfam" id="PF02405">
    <property type="entry name" value="MlaE"/>
    <property type="match status" value="1"/>
</dbReference>
<dbReference type="Proteomes" id="UP000789803">
    <property type="component" value="Unassembled WGS sequence"/>
</dbReference>
<keyword evidence="1" id="KW-1133">Transmembrane helix</keyword>
<dbReference type="InterPro" id="IPR030802">
    <property type="entry name" value="Permease_MalE"/>
</dbReference>
<dbReference type="NCBIfam" id="TIGR00056">
    <property type="entry name" value="MlaE family lipid ABC transporter permease subunit"/>
    <property type="match status" value="1"/>
</dbReference>